<dbReference type="Proteomes" id="UP000008370">
    <property type="component" value="Unassembled WGS sequence"/>
</dbReference>
<protein>
    <submittedName>
        <fullName evidence="1">Uncharacterized protein</fullName>
    </submittedName>
</protein>
<sequence length="103" mass="11583">ITRLHKTCIWDVVPWTQPKQQTANVSLRDKNGNSVLQPDEMAKILQEQFTPSGGKPVDHSIIDEMPDMPAQDMPLISDMLLVEALAQASNFSPPGSDHVDWFW</sequence>
<organism evidence="1 2">
    <name type="scientific">Phanerochaete carnosa (strain HHB-10118-sp)</name>
    <name type="common">White-rot fungus</name>
    <name type="synonym">Peniophora carnosa</name>
    <dbReference type="NCBI Taxonomy" id="650164"/>
    <lineage>
        <taxon>Eukaryota</taxon>
        <taxon>Fungi</taxon>
        <taxon>Dikarya</taxon>
        <taxon>Basidiomycota</taxon>
        <taxon>Agaricomycotina</taxon>
        <taxon>Agaricomycetes</taxon>
        <taxon>Polyporales</taxon>
        <taxon>Phanerochaetaceae</taxon>
        <taxon>Phanerochaete</taxon>
    </lineage>
</organism>
<gene>
    <name evidence="1" type="ORF">PHACADRAFT_58727</name>
</gene>
<dbReference type="EMBL" id="JH930471">
    <property type="protein sequence ID" value="EKM56457.1"/>
    <property type="molecule type" value="Genomic_DNA"/>
</dbReference>
<reference evidence="1 2" key="1">
    <citation type="journal article" date="2012" name="BMC Genomics">
        <title>Comparative genomics of the white-rot fungi, Phanerochaete carnosa and P. chrysosporium, to elucidate the genetic basis of the distinct wood types they colonize.</title>
        <authorList>
            <person name="Suzuki H."/>
            <person name="MacDonald J."/>
            <person name="Syed K."/>
            <person name="Salamov A."/>
            <person name="Hori C."/>
            <person name="Aerts A."/>
            <person name="Henrissat B."/>
            <person name="Wiebenga A."/>
            <person name="vanKuyk P.A."/>
            <person name="Barry K."/>
            <person name="Lindquist E."/>
            <person name="LaButti K."/>
            <person name="Lapidus A."/>
            <person name="Lucas S."/>
            <person name="Coutinho P."/>
            <person name="Gong Y."/>
            <person name="Samejima M."/>
            <person name="Mahadevan R."/>
            <person name="Abou-Zaid M."/>
            <person name="de Vries R.P."/>
            <person name="Igarashi K."/>
            <person name="Yadav J.S."/>
            <person name="Grigoriev I.V."/>
            <person name="Master E.R."/>
        </authorList>
    </citation>
    <scope>NUCLEOTIDE SEQUENCE [LARGE SCALE GENOMIC DNA]</scope>
    <source>
        <strain evidence="1 2">HHB-10118-sp</strain>
    </source>
</reference>
<name>K5X127_PHACS</name>
<feature type="non-terminal residue" evidence="1">
    <location>
        <position position="103"/>
    </location>
</feature>
<dbReference type="RefSeq" id="XP_007394305.1">
    <property type="nucleotide sequence ID" value="XM_007394243.1"/>
</dbReference>
<dbReference type="InParanoid" id="K5X127"/>
<dbReference type="GeneID" id="18920111"/>
<accession>K5X127</accession>
<proteinExistence type="predicted"/>
<dbReference type="STRING" id="650164.K5X127"/>
<evidence type="ECO:0000313" key="1">
    <source>
        <dbReference type="EMBL" id="EKM56457.1"/>
    </source>
</evidence>
<keyword evidence="2" id="KW-1185">Reference proteome</keyword>
<evidence type="ECO:0000313" key="2">
    <source>
        <dbReference type="Proteomes" id="UP000008370"/>
    </source>
</evidence>
<feature type="non-terminal residue" evidence="1">
    <location>
        <position position="1"/>
    </location>
</feature>
<dbReference type="AlphaFoldDB" id="K5X127"/>
<dbReference type="KEGG" id="pco:PHACADRAFT_58727"/>
<dbReference type="HOGENOM" id="CLU_2270197_0_0_1"/>
<dbReference type="OrthoDB" id="2788847at2759"/>